<dbReference type="Proteomes" id="UP000564885">
    <property type="component" value="Unassembled WGS sequence"/>
</dbReference>
<evidence type="ECO:0000313" key="4">
    <source>
        <dbReference type="EMBL" id="NNM72931.1"/>
    </source>
</evidence>
<dbReference type="InterPro" id="IPR045337">
    <property type="entry name" value="MmgE_PrpD_C"/>
</dbReference>
<comment type="caution">
    <text evidence="4">The sequence shown here is derived from an EMBL/GenBank/DDBJ whole genome shotgun (WGS) entry which is preliminary data.</text>
</comment>
<feature type="domain" description="MmgE/PrpD N-terminal" evidence="2">
    <location>
        <begin position="29"/>
        <end position="255"/>
    </location>
</feature>
<evidence type="ECO:0000259" key="2">
    <source>
        <dbReference type="Pfam" id="PF03972"/>
    </source>
</evidence>
<dbReference type="RefSeq" id="WP_171218443.1">
    <property type="nucleotide sequence ID" value="NZ_JABEPP010000003.1"/>
</dbReference>
<dbReference type="InterPro" id="IPR036148">
    <property type="entry name" value="MmgE/PrpD_sf"/>
</dbReference>
<dbReference type="AlphaFoldDB" id="A0A849I6J9"/>
<dbReference type="InterPro" id="IPR045336">
    <property type="entry name" value="MmgE_PrpD_N"/>
</dbReference>
<reference evidence="4 5" key="1">
    <citation type="submission" date="2020-04" db="EMBL/GenBank/DDBJ databases">
        <title>Enterovirga sp. isolate from soil.</title>
        <authorList>
            <person name="Chea S."/>
            <person name="Kim D.-U."/>
        </authorList>
    </citation>
    <scope>NUCLEOTIDE SEQUENCE [LARGE SCALE GENOMIC DNA]</scope>
    <source>
        <strain evidence="4 5">DB1703</strain>
    </source>
</reference>
<evidence type="ECO:0000259" key="3">
    <source>
        <dbReference type="Pfam" id="PF19305"/>
    </source>
</evidence>
<protein>
    <submittedName>
        <fullName evidence="4">MmgE/PrpD family protein</fullName>
    </submittedName>
</protein>
<dbReference type="Gene3D" id="1.10.4100.10">
    <property type="entry name" value="2-methylcitrate dehydratase PrpD"/>
    <property type="match status" value="1"/>
</dbReference>
<dbReference type="GO" id="GO:0016829">
    <property type="term" value="F:lyase activity"/>
    <property type="evidence" value="ECO:0007669"/>
    <property type="project" value="InterPro"/>
</dbReference>
<comment type="similarity">
    <text evidence="1">Belongs to the PrpD family.</text>
</comment>
<proteinExistence type="inferred from homology"/>
<dbReference type="InterPro" id="IPR042183">
    <property type="entry name" value="MmgE/PrpD_sf_1"/>
</dbReference>
<keyword evidence="5" id="KW-1185">Reference proteome</keyword>
<sequence length="461" mass="47629">MSGRKDGAEGENRPESVAATLGCFLAGTRSLPGPLRHQGRRAILNGVATALGSARDEPVKQAASVMQELGGAGIATVLGRPERLRPAEAAFVNAIAMNLLDFDDTHLPTIIHPTSPVAPVALALGEQLGSGGAEVLAAFVLGAEIACRIGNMVSPGHYARGWHITSTCGTFGAAAAAARLMRLDGVRSAHALGIASSLAAGNIENLPSAGKNASVGVAARNGILAAHLARAGYEAAPTAIEGPLGWARACGDVPDVEAGLRELGRSWEFALDAFKPYPCGIVFHAVIDACLALRERHAMDPGLIEEVVVKGDALLLARGDRAVGNARDARVSLHHAAAIGLLRGAAGMREFEADCVEAPEIVAFRAKVRGEIDPGLPPGAATVEARLKDGRTVSWTVLHARGSAERPLSDADLESKARMAVAAGGTGCDAERIIEALWRLDDVADIGPLMRTTRPPGATVL</sequence>
<dbReference type="PANTHER" id="PTHR16943:SF8">
    <property type="entry name" value="2-METHYLCITRATE DEHYDRATASE"/>
    <property type="match status" value="1"/>
</dbReference>
<dbReference type="PANTHER" id="PTHR16943">
    <property type="entry name" value="2-METHYLCITRATE DEHYDRATASE-RELATED"/>
    <property type="match status" value="1"/>
</dbReference>
<dbReference type="Gene3D" id="3.30.1330.120">
    <property type="entry name" value="2-methylcitrate dehydratase PrpD"/>
    <property type="match status" value="1"/>
</dbReference>
<dbReference type="InterPro" id="IPR005656">
    <property type="entry name" value="MmgE_PrpD"/>
</dbReference>
<accession>A0A849I6J9</accession>
<dbReference type="SUPFAM" id="SSF103378">
    <property type="entry name" value="2-methylcitrate dehydratase PrpD"/>
    <property type="match status" value="1"/>
</dbReference>
<organism evidence="4 5">
    <name type="scientific">Enterovirga aerilata</name>
    <dbReference type="NCBI Taxonomy" id="2730920"/>
    <lineage>
        <taxon>Bacteria</taxon>
        <taxon>Pseudomonadati</taxon>
        <taxon>Pseudomonadota</taxon>
        <taxon>Alphaproteobacteria</taxon>
        <taxon>Hyphomicrobiales</taxon>
        <taxon>Methylobacteriaceae</taxon>
        <taxon>Enterovirga</taxon>
    </lineage>
</organism>
<dbReference type="Pfam" id="PF19305">
    <property type="entry name" value="MmgE_PrpD_C"/>
    <property type="match status" value="1"/>
</dbReference>
<evidence type="ECO:0000256" key="1">
    <source>
        <dbReference type="ARBA" id="ARBA00006174"/>
    </source>
</evidence>
<dbReference type="InterPro" id="IPR042188">
    <property type="entry name" value="MmgE/PrpD_sf_2"/>
</dbReference>
<name>A0A849I6J9_9HYPH</name>
<gene>
    <name evidence="4" type="ORF">HJG44_11135</name>
</gene>
<evidence type="ECO:0000313" key="5">
    <source>
        <dbReference type="Proteomes" id="UP000564885"/>
    </source>
</evidence>
<dbReference type="EMBL" id="JABEPP010000003">
    <property type="protein sequence ID" value="NNM72931.1"/>
    <property type="molecule type" value="Genomic_DNA"/>
</dbReference>
<dbReference type="Pfam" id="PF03972">
    <property type="entry name" value="MmgE_PrpD_N"/>
    <property type="match status" value="1"/>
</dbReference>
<feature type="domain" description="MmgE/PrpD C-terminal" evidence="3">
    <location>
        <begin position="277"/>
        <end position="440"/>
    </location>
</feature>